<dbReference type="Gene3D" id="6.20.10.30">
    <property type="match status" value="1"/>
</dbReference>
<feature type="binding site" evidence="15">
    <location>
        <position position="401"/>
    </location>
    <ligand>
        <name>Zn(2+)</name>
        <dbReference type="ChEBI" id="CHEBI:29105"/>
    </ligand>
</feature>
<evidence type="ECO:0000256" key="6">
    <source>
        <dbReference type="ARBA" id="ARBA00022723"/>
    </source>
</evidence>
<keyword evidence="8 15" id="KW-0862">Zinc</keyword>
<keyword evidence="18" id="KW-1185">Reference proteome</keyword>
<dbReference type="Pfam" id="PF03119">
    <property type="entry name" value="DNA_ligase_ZBD"/>
    <property type="match status" value="1"/>
</dbReference>
<dbReference type="SUPFAM" id="SSF47781">
    <property type="entry name" value="RuvA domain 2-like"/>
    <property type="match status" value="1"/>
</dbReference>
<evidence type="ECO:0000256" key="7">
    <source>
        <dbReference type="ARBA" id="ARBA00022763"/>
    </source>
</evidence>
<dbReference type="SMART" id="SM00292">
    <property type="entry name" value="BRCT"/>
    <property type="match status" value="1"/>
</dbReference>
<dbReference type="PANTHER" id="PTHR23389">
    <property type="entry name" value="CHROMOSOME TRANSMISSION FIDELITY FACTOR 18"/>
    <property type="match status" value="1"/>
</dbReference>
<keyword evidence="7 15" id="KW-0227">DNA damage</keyword>
<keyword evidence="6 15" id="KW-0479">Metal-binding</keyword>
<feature type="binding site" evidence="15">
    <location>
        <position position="166"/>
    </location>
    <ligand>
        <name>NAD(+)</name>
        <dbReference type="ChEBI" id="CHEBI:57540"/>
    </ligand>
</feature>
<keyword evidence="4 15" id="KW-0436">Ligase</keyword>
<dbReference type="InterPro" id="IPR003583">
    <property type="entry name" value="Hlx-hairpin-Hlx_DNA-bd_motif"/>
</dbReference>
<evidence type="ECO:0000256" key="9">
    <source>
        <dbReference type="ARBA" id="ARBA00022842"/>
    </source>
</evidence>
<feature type="binding site" evidence="15">
    <location>
        <begin position="80"/>
        <end position="81"/>
    </location>
    <ligand>
        <name>NAD(+)</name>
        <dbReference type="ChEBI" id="CHEBI:57540"/>
    </ligand>
</feature>
<dbReference type="FunFam" id="3.30.470.30:FF:000001">
    <property type="entry name" value="DNA ligase"/>
    <property type="match status" value="1"/>
</dbReference>
<dbReference type="Gene3D" id="1.10.150.20">
    <property type="entry name" value="5' to 3' exonuclease, C-terminal subdomain"/>
    <property type="match status" value="2"/>
</dbReference>
<evidence type="ECO:0000256" key="4">
    <source>
        <dbReference type="ARBA" id="ARBA00022598"/>
    </source>
</evidence>
<dbReference type="GO" id="GO:0006281">
    <property type="term" value="P:DNA repair"/>
    <property type="evidence" value="ECO:0007669"/>
    <property type="project" value="UniProtKB-KW"/>
</dbReference>
<dbReference type="PIRSF" id="PIRSF001604">
    <property type="entry name" value="LigA"/>
    <property type="match status" value="1"/>
</dbReference>
<evidence type="ECO:0000256" key="3">
    <source>
        <dbReference type="ARBA" id="ARBA00013308"/>
    </source>
</evidence>
<feature type="binding site" evidence="15">
    <location>
        <position position="132"/>
    </location>
    <ligand>
        <name>NAD(+)</name>
        <dbReference type="ChEBI" id="CHEBI:57540"/>
    </ligand>
</feature>
<evidence type="ECO:0000256" key="12">
    <source>
        <dbReference type="ARBA" id="ARBA00023211"/>
    </source>
</evidence>
<accession>A0A6N8U8K7</accession>
<dbReference type="GO" id="GO:0046872">
    <property type="term" value="F:metal ion binding"/>
    <property type="evidence" value="ECO:0007669"/>
    <property type="project" value="UniProtKB-KW"/>
</dbReference>
<keyword evidence="5 15" id="KW-0235">DNA replication</keyword>
<comment type="caution">
    <text evidence="17">The sequence shown here is derived from an EMBL/GenBank/DDBJ whole genome shotgun (WGS) entry which is preliminary data.</text>
</comment>
<feature type="binding site" evidence="15">
    <location>
        <position position="419"/>
    </location>
    <ligand>
        <name>Zn(2+)</name>
        <dbReference type="ChEBI" id="CHEBI:29105"/>
    </ligand>
</feature>
<dbReference type="GO" id="GO:0003677">
    <property type="term" value="F:DNA binding"/>
    <property type="evidence" value="ECO:0007669"/>
    <property type="project" value="InterPro"/>
</dbReference>
<keyword evidence="10 15" id="KW-0520">NAD</keyword>
<dbReference type="GO" id="GO:0006260">
    <property type="term" value="P:DNA replication"/>
    <property type="evidence" value="ECO:0007669"/>
    <property type="project" value="UniProtKB-KW"/>
</dbReference>
<dbReference type="FunFam" id="1.10.150.20:FF:000007">
    <property type="entry name" value="DNA ligase"/>
    <property type="match status" value="1"/>
</dbReference>
<evidence type="ECO:0000256" key="10">
    <source>
        <dbReference type="ARBA" id="ARBA00023027"/>
    </source>
</evidence>
<feature type="binding site" evidence="15">
    <location>
        <position position="282"/>
    </location>
    <ligand>
        <name>NAD(+)</name>
        <dbReference type="ChEBI" id="CHEBI:57540"/>
    </ligand>
</feature>
<dbReference type="InterPro" id="IPR004149">
    <property type="entry name" value="Znf_DNAligase_C4"/>
</dbReference>
<keyword evidence="11 15" id="KW-0234">DNA repair</keyword>
<comment type="catalytic activity">
    <reaction evidence="13 15">
        <text>NAD(+) + (deoxyribonucleotide)n-3'-hydroxyl + 5'-phospho-(deoxyribonucleotide)m = (deoxyribonucleotide)n+m + AMP + beta-nicotinamide D-nucleotide.</text>
        <dbReference type="EC" id="6.5.1.2"/>
    </reaction>
</comment>
<evidence type="ECO:0000256" key="1">
    <source>
        <dbReference type="ARBA" id="ARBA00004067"/>
    </source>
</evidence>
<dbReference type="PROSITE" id="PS50172">
    <property type="entry name" value="BRCT"/>
    <property type="match status" value="1"/>
</dbReference>
<dbReference type="Pfam" id="PF00533">
    <property type="entry name" value="BRCT"/>
    <property type="match status" value="1"/>
</dbReference>
<dbReference type="EC" id="6.5.1.2" evidence="2 15"/>
<dbReference type="Proteomes" id="UP000434036">
    <property type="component" value="Unassembled WGS sequence"/>
</dbReference>
<feature type="binding site" evidence="15">
    <location>
        <position position="306"/>
    </location>
    <ligand>
        <name>NAD(+)</name>
        <dbReference type="ChEBI" id="CHEBI:57540"/>
    </ligand>
</feature>
<dbReference type="Pfam" id="PF12826">
    <property type="entry name" value="HHH_2"/>
    <property type="match status" value="1"/>
</dbReference>
<dbReference type="InterPro" id="IPR001357">
    <property type="entry name" value="BRCT_dom"/>
</dbReference>
<evidence type="ECO:0000313" key="17">
    <source>
        <dbReference type="EMBL" id="MXQ73043.1"/>
    </source>
</evidence>
<evidence type="ECO:0000313" key="18">
    <source>
        <dbReference type="Proteomes" id="UP000434036"/>
    </source>
</evidence>
<dbReference type="GO" id="GO:0005829">
    <property type="term" value="C:cytosol"/>
    <property type="evidence" value="ECO:0007669"/>
    <property type="project" value="TreeGrafter"/>
</dbReference>
<dbReference type="SUPFAM" id="SSF50249">
    <property type="entry name" value="Nucleic acid-binding proteins"/>
    <property type="match status" value="1"/>
</dbReference>
<dbReference type="Gene3D" id="3.40.50.10190">
    <property type="entry name" value="BRCT domain"/>
    <property type="match status" value="1"/>
</dbReference>
<comment type="function">
    <text evidence="1 15">DNA ligase that catalyzes the formation of phosphodiester linkages between 5'-phosphoryl and 3'-hydroxyl groups in double-stranded DNA using NAD as a coenzyme and as the energy source for the reaction. It is essential for DNA replication and repair of damaged DNA.</text>
</comment>
<comment type="cofactor">
    <cofactor evidence="15">
        <name>Mg(2+)</name>
        <dbReference type="ChEBI" id="CHEBI:18420"/>
    </cofactor>
    <cofactor evidence="15">
        <name>Mn(2+)</name>
        <dbReference type="ChEBI" id="CHEBI:29035"/>
    </cofactor>
</comment>
<dbReference type="Pfam" id="PF03120">
    <property type="entry name" value="OB_DNA_ligase"/>
    <property type="match status" value="1"/>
</dbReference>
<evidence type="ECO:0000256" key="5">
    <source>
        <dbReference type="ARBA" id="ARBA00022705"/>
    </source>
</evidence>
<dbReference type="InterPro" id="IPR013839">
    <property type="entry name" value="DNAligase_adenylation"/>
</dbReference>
<dbReference type="FunFam" id="2.40.50.140:FF:000012">
    <property type="entry name" value="DNA ligase"/>
    <property type="match status" value="1"/>
</dbReference>
<dbReference type="InterPro" id="IPR041663">
    <property type="entry name" value="DisA/LigA_HHH"/>
</dbReference>
<dbReference type="InterPro" id="IPR012340">
    <property type="entry name" value="NA-bd_OB-fold"/>
</dbReference>
<dbReference type="NCBIfam" id="TIGR00575">
    <property type="entry name" value="dnlj"/>
    <property type="match status" value="1"/>
</dbReference>
<dbReference type="InterPro" id="IPR004150">
    <property type="entry name" value="NAD_DNA_ligase_OB"/>
</dbReference>
<dbReference type="HAMAP" id="MF_01588">
    <property type="entry name" value="DNA_ligase_A"/>
    <property type="match status" value="1"/>
</dbReference>
<dbReference type="InterPro" id="IPR036420">
    <property type="entry name" value="BRCT_dom_sf"/>
</dbReference>
<dbReference type="NCBIfam" id="NF005932">
    <property type="entry name" value="PRK07956.1"/>
    <property type="match status" value="1"/>
</dbReference>
<gene>
    <name evidence="15 17" type="primary">ligA</name>
    <name evidence="17" type="ORF">GSF08_03720</name>
</gene>
<dbReference type="Gene3D" id="3.30.470.30">
    <property type="entry name" value="DNA ligase/mRNA capping enzyme"/>
    <property type="match status" value="1"/>
</dbReference>
<dbReference type="InterPro" id="IPR018239">
    <property type="entry name" value="DNA_ligase_AS"/>
</dbReference>
<dbReference type="Pfam" id="PF01653">
    <property type="entry name" value="DNA_ligase_aden"/>
    <property type="match status" value="1"/>
</dbReference>
<dbReference type="GO" id="GO:0003911">
    <property type="term" value="F:DNA ligase (NAD+) activity"/>
    <property type="evidence" value="ECO:0007669"/>
    <property type="project" value="UniProtKB-UniRule"/>
</dbReference>
<dbReference type="PANTHER" id="PTHR23389:SF9">
    <property type="entry name" value="DNA LIGASE"/>
    <property type="match status" value="1"/>
</dbReference>
<feature type="binding site" evidence="15">
    <location>
        <position position="424"/>
    </location>
    <ligand>
        <name>Zn(2+)</name>
        <dbReference type="ChEBI" id="CHEBI:29105"/>
    </ligand>
</feature>
<evidence type="ECO:0000256" key="15">
    <source>
        <dbReference type="HAMAP-Rule" id="MF_01588"/>
    </source>
</evidence>
<comment type="similarity">
    <text evidence="14 15">Belongs to the NAD-dependent DNA ligase family. LigA subfamily.</text>
</comment>
<dbReference type="RefSeq" id="WP_160624470.1">
    <property type="nucleotide sequence ID" value="NZ_WUUQ01000001.1"/>
</dbReference>
<evidence type="ECO:0000256" key="13">
    <source>
        <dbReference type="ARBA" id="ARBA00034005"/>
    </source>
</evidence>
<dbReference type="InterPro" id="IPR013840">
    <property type="entry name" value="DNAligase_N"/>
</dbReference>
<dbReference type="Gene3D" id="2.40.50.140">
    <property type="entry name" value="Nucleic acid-binding proteins"/>
    <property type="match status" value="1"/>
</dbReference>
<sequence length="665" mass="75272">MDIEKRILELREILERLSYEYYVLDHPSATDQEYDRYMQELTKLEEENPQYMDENSPTQRVGGAVLEGFTKVTHKRMMLSLGNAFHLDDLRAFDERVRAVTADPQYVVELKLDGLAMSLHYHDGRFVQAVTRGDGLVGEDVTSNVKTIKSIPMAIDLMGDVEVRGEVYMPKASFQKLNEQRKEKGEEEFANPRNAAAGSIRQLDSSIAASRGLDAFWYYFMDAQSFGYQTHWEAMAAMDDLHIRTNPNRRLCHTIEEAWEFIQEITAKRNELPYEIDGMVLKLNDLSAQEQVGYTAKTPKWAIAYKFPAEEVETRLLDIVLTVGRTGRITPNAVLEPVRVAGTTVSAAQLHNEDLIKERDIRVHDIVVVRKAGDIIPEVVRPITKRRESGIQVPYRFPHACPICGSELVRYPDEAAHFCINPDCPARVVESMIHFASRDAMDIDTLGDKKVELFHKEGFLNTIEDIYTLKERREEILQLEGFKEKSVDKLLSAIENSKQQPLEKLLYGLGINQVGEKAAKILAHQFQTMDALMKATREELIQIRDVGEITADSIYTFFKEPVNMELIAQLKGYGLRMDSDQEQIQQSMFTGKTVVLTGTLSIMSRNEASAVLEKLGAKVSGSVSKKTDYVVYGEAAGSKLDKAEKLGVATMDEAAFQQEVSKYEI</sequence>
<evidence type="ECO:0000256" key="2">
    <source>
        <dbReference type="ARBA" id="ARBA00012722"/>
    </source>
</evidence>
<protein>
    <recommendedName>
        <fullName evidence="3 15">DNA ligase</fullName>
        <ecNumber evidence="2 15">6.5.1.2</ecNumber>
    </recommendedName>
    <alternativeName>
        <fullName evidence="15">Polydeoxyribonucleotide synthase [NAD(+)]</fullName>
    </alternativeName>
</protein>
<evidence type="ECO:0000256" key="11">
    <source>
        <dbReference type="ARBA" id="ARBA00023204"/>
    </source>
</evidence>
<feature type="domain" description="BRCT" evidence="16">
    <location>
        <begin position="584"/>
        <end position="665"/>
    </location>
</feature>
<dbReference type="SMART" id="SM00278">
    <property type="entry name" value="HhH1"/>
    <property type="match status" value="3"/>
</dbReference>
<dbReference type="Gene3D" id="1.10.287.610">
    <property type="entry name" value="Helix hairpin bin"/>
    <property type="match status" value="1"/>
</dbReference>
<keyword evidence="12 15" id="KW-0464">Manganese</keyword>
<dbReference type="CDD" id="cd17748">
    <property type="entry name" value="BRCT_DNA_ligase_like"/>
    <property type="match status" value="1"/>
</dbReference>
<reference evidence="17 18" key="1">
    <citation type="submission" date="2019-12" db="EMBL/GenBank/DDBJ databases">
        <authorList>
            <person name="Yang R."/>
        </authorList>
    </citation>
    <scope>NUCLEOTIDE SEQUENCE [LARGE SCALE GENOMIC DNA]</scope>
    <source>
        <strain evidence="17 18">DONG20-135</strain>
    </source>
</reference>
<dbReference type="SMART" id="SM00532">
    <property type="entry name" value="LIGANc"/>
    <property type="match status" value="1"/>
</dbReference>
<dbReference type="InterPro" id="IPR001679">
    <property type="entry name" value="DNA_ligase"/>
</dbReference>
<dbReference type="EMBL" id="WUUQ01000001">
    <property type="protein sequence ID" value="MXQ73043.1"/>
    <property type="molecule type" value="Genomic_DNA"/>
</dbReference>
<feature type="binding site" evidence="15">
    <location>
        <begin position="31"/>
        <end position="35"/>
    </location>
    <ligand>
        <name>NAD(+)</name>
        <dbReference type="ChEBI" id="CHEBI:57540"/>
    </ligand>
</feature>
<dbReference type="SUPFAM" id="SSF52113">
    <property type="entry name" value="BRCT domain"/>
    <property type="match status" value="1"/>
</dbReference>
<dbReference type="PROSITE" id="PS01055">
    <property type="entry name" value="DNA_LIGASE_N1"/>
    <property type="match status" value="1"/>
</dbReference>
<evidence type="ECO:0000256" key="8">
    <source>
        <dbReference type="ARBA" id="ARBA00022833"/>
    </source>
</evidence>
<dbReference type="InterPro" id="IPR010994">
    <property type="entry name" value="RuvA_2-like"/>
</dbReference>
<dbReference type="AlphaFoldDB" id="A0A6N8U8K7"/>
<feature type="active site" description="N6-AMP-lysine intermediate" evidence="15">
    <location>
        <position position="111"/>
    </location>
</feature>
<organism evidence="17 18">
    <name type="scientific">Copranaerobaculum intestinale</name>
    <dbReference type="NCBI Taxonomy" id="2692629"/>
    <lineage>
        <taxon>Bacteria</taxon>
        <taxon>Bacillati</taxon>
        <taxon>Bacillota</taxon>
        <taxon>Erysipelotrichia</taxon>
        <taxon>Erysipelotrichales</taxon>
        <taxon>Erysipelotrichaceae</taxon>
        <taxon>Copranaerobaculum</taxon>
    </lineage>
</organism>
<name>A0A6N8U8K7_9FIRM</name>
<evidence type="ECO:0000256" key="14">
    <source>
        <dbReference type="ARBA" id="ARBA00060881"/>
    </source>
</evidence>
<dbReference type="CDD" id="cd00114">
    <property type="entry name" value="LIGANc"/>
    <property type="match status" value="1"/>
</dbReference>
<evidence type="ECO:0000259" key="16">
    <source>
        <dbReference type="PROSITE" id="PS50172"/>
    </source>
</evidence>
<reference evidence="17 18" key="2">
    <citation type="submission" date="2020-01" db="EMBL/GenBank/DDBJ databases">
        <title>Clostridiaceae sp. nov. isolated from the gut of human by culturomics.</title>
        <authorList>
            <person name="Chang Y."/>
        </authorList>
    </citation>
    <scope>NUCLEOTIDE SEQUENCE [LARGE SCALE GENOMIC DNA]</scope>
    <source>
        <strain evidence="17 18">DONG20-135</strain>
    </source>
</reference>
<dbReference type="FunFam" id="1.10.150.20:FF:000006">
    <property type="entry name" value="DNA ligase"/>
    <property type="match status" value="1"/>
</dbReference>
<dbReference type="SUPFAM" id="SSF56091">
    <property type="entry name" value="DNA ligase/mRNA capping enzyme, catalytic domain"/>
    <property type="match status" value="1"/>
</dbReference>
<feature type="binding site" evidence="15">
    <location>
        <position position="109"/>
    </location>
    <ligand>
        <name>NAD(+)</name>
        <dbReference type="ChEBI" id="CHEBI:57540"/>
    </ligand>
</feature>
<feature type="binding site" evidence="15">
    <location>
        <position position="404"/>
    </location>
    <ligand>
        <name>Zn(2+)</name>
        <dbReference type="ChEBI" id="CHEBI:29105"/>
    </ligand>
</feature>
<keyword evidence="9 15" id="KW-0460">Magnesium</keyword>
<proteinExistence type="inferred from homology"/>